<dbReference type="OrthoDB" id="5561579at2759"/>
<reference evidence="1 2" key="1">
    <citation type="journal article" date="2016" name="PLoS ONE">
        <title>Sequence Assembly of Yarrowia lipolytica Strain W29/CLIB89 Shows Transposable Element Diversity.</title>
        <authorList>
            <person name="Magnan C."/>
            <person name="Yu J."/>
            <person name="Chang I."/>
            <person name="Jahn E."/>
            <person name="Kanomata Y."/>
            <person name="Wu J."/>
            <person name="Zeller M."/>
            <person name="Oakes M."/>
            <person name="Baldi P."/>
            <person name="Sandmeyer S."/>
        </authorList>
    </citation>
    <scope>NUCLEOTIDE SEQUENCE [LARGE SCALE GENOMIC DNA]</scope>
    <source>
        <strain evidence="2">CLIB89(W29)</strain>
    </source>
</reference>
<dbReference type="Pfam" id="PF10791">
    <property type="entry name" value="F1F0-ATPsyn_F"/>
    <property type="match status" value="1"/>
</dbReference>
<accession>A0A1H6PY42</accession>
<dbReference type="VEuPathDB" id="FungiDB:YALI1_D14639g"/>
<dbReference type="GO" id="GO:0046933">
    <property type="term" value="F:proton-transporting ATP synthase activity, rotational mechanism"/>
    <property type="evidence" value="ECO:0007669"/>
    <property type="project" value="TreeGrafter"/>
</dbReference>
<evidence type="ECO:0000313" key="1">
    <source>
        <dbReference type="EMBL" id="AOW03942.1"/>
    </source>
</evidence>
<name>A0A1H6PY42_YARLL</name>
<organism evidence="1 2">
    <name type="scientific">Yarrowia lipolytica</name>
    <name type="common">Candida lipolytica</name>
    <dbReference type="NCBI Taxonomy" id="4952"/>
    <lineage>
        <taxon>Eukaryota</taxon>
        <taxon>Fungi</taxon>
        <taxon>Dikarya</taxon>
        <taxon>Ascomycota</taxon>
        <taxon>Saccharomycotina</taxon>
        <taxon>Dipodascomycetes</taxon>
        <taxon>Dipodascales</taxon>
        <taxon>Dipodascales incertae sedis</taxon>
        <taxon>Yarrowia</taxon>
    </lineage>
</organism>
<dbReference type="RefSeq" id="XP_502716.2">
    <property type="nucleotide sequence ID" value="XM_502716.3"/>
</dbReference>
<dbReference type="GeneID" id="2910601"/>
<sequence length="105" mass="11673">MSMIFRRQLSTLIPPKVASPATLHGAPNAKRMADVVSFYKALPQGAAPALPKTANPFKLYYRKYFHPKSGKASGAPLLHLILGIFLFGYISDYQFHLKHHKNGAH</sequence>
<protein>
    <submittedName>
        <fullName evidence="1">Uncharacterized protein</fullName>
    </submittedName>
</protein>
<dbReference type="AlphaFoldDB" id="A0A1H6PY42"/>
<dbReference type="KEGG" id="yli:2910601"/>
<dbReference type="InterPro" id="IPR019727">
    <property type="entry name" value="ATP_synth_F0_fsu_mt_fun"/>
</dbReference>
<dbReference type="EMBL" id="CP017556">
    <property type="protein sequence ID" value="AOW03942.1"/>
    <property type="molecule type" value="Genomic_DNA"/>
</dbReference>
<dbReference type="Proteomes" id="UP000182444">
    <property type="component" value="Chromosome 1D"/>
</dbReference>
<dbReference type="eggNOG" id="ENOG502S739">
    <property type="taxonomic scope" value="Eukaryota"/>
</dbReference>
<dbReference type="PANTHER" id="PTHR28161">
    <property type="entry name" value="ATP SYNTHASE SUBUNIT F, MITOCHONDRIAL"/>
    <property type="match status" value="1"/>
</dbReference>
<proteinExistence type="predicted"/>
<evidence type="ECO:0000313" key="2">
    <source>
        <dbReference type="Proteomes" id="UP000182444"/>
    </source>
</evidence>
<dbReference type="VEuPathDB" id="FungiDB:YALI0_D11814g"/>
<gene>
    <name evidence="1" type="ORF">YALI1_D14639g</name>
</gene>
<dbReference type="PANTHER" id="PTHR28161:SF1">
    <property type="entry name" value="ATP SYNTHASE SUBUNIT F, MITOCHONDRIAL"/>
    <property type="match status" value="1"/>
</dbReference>